<feature type="domain" description="Tudor" evidence="7">
    <location>
        <begin position="101"/>
        <end position="160"/>
    </location>
</feature>
<organism evidence="8 9">
    <name type="scientific">Trichoplusia ni</name>
    <name type="common">Cabbage looper</name>
    <dbReference type="NCBI Taxonomy" id="7111"/>
    <lineage>
        <taxon>Eukaryota</taxon>
        <taxon>Metazoa</taxon>
        <taxon>Ecdysozoa</taxon>
        <taxon>Arthropoda</taxon>
        <taxon>Hexapoda</taxon>
        <taxon>Insecta</taxon>
        <taxon>Pterygota</taxon>
        <taxon>Neoptera</taxon>
        <taxon>Endopterygota</taxon>
        <taxon>Lepidoptera</taxon>
        <taxon>Glossata</taxon>
        <taxon>Ditrysia</taxon>
        <taxon>Noctuoidea</taxon>
        <taxon>Noctuidae</taxon>
        <taxon>Plusiinae</taxon>
        <taxon>Trichoplusia</taxon>
    </lineage>
</organism>
<dbReference type="PROSITE" id="PS50304">
    <property type="entry name" value="TUDOR"/>
    <property type="match status" value="1"/>
</dbReference>
<dbReference type="Gene3D" id="2.30.30.140">
    <property type="match status" value="1"/>
</dbReference>
<dbReference type="Pfam" id="PF20635">
    <property type="entry name" value="SMN_YG-box"/>
    <property type="match status" value="1"/>
</dbReference>
<proteinExistence type="inferred from homology"/>
<keyword evidence="4" id="KW-0508">mRNA splicing</keyword>
<reference evidence="9" key="1">
    <citation type="submission" date="2025-08" db="UniProtKB">
        <authorList>
            <consortium name="RefSeq"/>
        </authorList>
    </citation>
    <scope>IDENTIFICATION</scope>
</reference>
<dbReference type="InterPro" id="IPR002999">
    <property type="entry name" value="Tudor"/>
</dbReference>
<dbReference type="InParanoid" id="A0A7E5VHC5"/>
<evidence type="ECO:0000256" key="1">
    <source>
        <dbReference type="ARBA" id="ARBA00004123"/>
    </source>
</evidence>
<dbReference type="GeneID" id="113493825"/>
<keyword evidence="5" id="KW-0539">Nucleus</keyword>
<keyword evidence="8" id="KW-1185">Reference proteome</keyword>
<dbReference type="GO" id="GO:0005634">
    <property type="term" value="C:nucleus"/>
    <property type="evidence" value="ECO:0007669"/>
    <property type="project" value="UniProtKB-SubCell"/>
</dbReference>
<evidence type="ECO:0000256" key="2">
    <source>
        <dbReference type="ARBA" id="ARBA00005371"/>
    </source>
</evidence>
<feature type="compositionally biased region" description="Basic residues" evidence="6">
    <location>
        <begin position="202"/>
        <end position="219"/>
    </location>
</feature>
<evidence type="ECO:0000259" key="7">
    <source>
        <dbReference type="PROSITE" id="PS50304"/>
    </source>
</evidence>
<evidence type="ECO:0000256" key="4">
    <source>
        <dbReference type="ARBA" id="ARBA00023187"/>
    </source>
</evidence>
<dbReference type="FunCoup" id="A0A7E5VHC5">
    <property type="interactions" value="745"/>
</dbReference>
<feature type="region of interest" description="Disordered" evidence="6">
    <location>
        <begin position="154"/>
        <end position="233"/>
    </location>
</feature>
<dbReference type="SUPFAM" id="SSF63748">
    <property type="entry name" value="Tudor/PWWP/MBT"/>
    <property type="match status" value="1"/>
</dbReference>
<feature type="compositionally biased region" description="Basic and acidic residues" evidence="6">
    <location>
        <begin position="154"/>
        <end position="171"/>
    </location>
</feature>
<sequence>MSKSEILYVKGMNISESEGDDDDPWDDKKLNDAYDKAVRIANVEVAKRVAMSTNTPSTTTEPVFFSKKDKSSTKSYSAKKKESAQNMNHNVKTNETLKEIKWKPGMPCRLVYMEDGMEYEAVFIRSIENDECIVKYLGYETQEIVQIDVLKPSMGKEARTRQIKEARREQTEDSFDSQSPNLEAMETSDRVMSPDSVDRSSQRRKKSSKKKKNQSRHFHVTGGFDLPEMPPMPNLSMLRNQLGTGEMPMPPPPMNFSSLDRSDSEEQAISSMLLSWYMSGYYTGLYQGLKRAKESRRNI</sequence>
<protein>
    <submittedName>
        <fullName evidence="9">Survival motor neuron protein isoform X1</fullName>
    </submittedName>
</protein>
<dbReference type="RefSeq" id="XP_026727654.1">
    <property type="nucleotide sequence ID" value="XM_026871853.1"/>
</dbReference>
<dbReference type="AlphaFoldDB" id="A0A7E5VHC5"/>
<dbReference type="KEGG" id="tnl:113493825"/>
<evidence type="ECO:0000256" key="5">
    <source>
        <dbReference type="ARBA" id="ARBA00023242"/>
    </source>
</evidence>
<dbReference type="GO" id="GO:0008380">
    <property type="term" value="P:RNA splicing"/>
    <property type="evidence" value="ECO:0007669"/>
    <property type="project" value="UniProtKB-KW"/>
</dbReference>
<accession>A0A7E5VHC5</accession>
<dbReference type="CDD" id="cd22852">
    <property type="entry name" value="SMN_C"/>
    <property type="match status" value="1"/>
</dbReference>
<comment type="subcellular location">
    <subcellularLocation>
        <location evidence="1">Nucleus</location>
    </subcellularLocation>
</comment>
<dbReference type="OrthoDB" id="197400at2759"/>
<dbReference type="PANTHER" id="PTHR39267">
    <property type="entry name" value="SURVIVAL MOTOR NEURON-LIKE PROTEIN 1"/>
    <property type="match status" value="1"/>
</dbReference>
<dbReference type="Gene3D" id="3.40.190.10">
    <property type="entry name" value="Periplasmic binding protein-like II"/>
    <property type="match status" value="1"/>
</dbReference>
<dbReference type="PANTHER" id="PTHR39267:SF1">
    <property type="entry name" value="SURVIVAL MOTOR NEURON PROTEIN"/>
    <property type="match status" value="1"/>
</dbReference>
<comment type="similarity">
    <text evidence="2">Belongs to the SMN family.</text>
</comment>
<dbReference type="CTD" id="39844"/>
<evidence type="ECO:0000313" key="9">
    <source>
        <dbReference type="RefSeq" id="XP_026727654.1"/>
    </source>
</evidence>
<dbReference type="Proteomes" id="UP000322000">
    <property type="component" value="Chromosome 5"/>
</dbReference>
<evidence type="ECO:0000256" key="3">
    <source>
        <dbReference type="ARBA" id="ARBA00022664"/>
    </source>
</evidence>
<dbReference type="InterPro" id="IPR040424">
    <property type="entry name" value="Smn1"/>
</dbReference>
<gene>
    <name evidence="9" type="primary">LOC113493825</name>
</gene>
<evidence type="ECO:0000256" key="6">
    <source>
        <dbReference type="SAM" id="MobiDB-lite"/>
    </source>
</evidence>
<evidence type="ECO:0000313" key="8">
    <source>
        <dbReference type="Proteomes" id="UP000322000"/>
    </source>
</evidence>
<dbReference type="InterPro" id="IPR047313">
    <property type="entry name" value="SMN_C"/>
</dbReference>
<keyword evidence="3" id="KW-0507">mRNA processing</keyword>
<dbReference type="GO" id="GO:0006397">
    <property type="term" value="P:mRNA processing"/>
    <property type="evidence" value="ECO:0007669"/>
    <property type="project" value="UniProtKB-KW"/>
</dbReference>
<name>A0A7E5VHC5_TRINI</name>